<keyword evidence="3" id="KW-1185">Reference proteome</keyword>
<dbReference type="AlphaFoldDB" id="A0A562I3X0"/>
<reference evidence="2 3" key="1">
    <citation type="submission" date="2019-07" db="EMBL/GenBank/DDBJ databases">
        <title>R&amp;d 2014.</title>
        <authorList>
            <person name="Klenk H.-P."/>
        </authorList>
    </citation>
    <scope>NUCLEOTIDE SEQUENCE [LARGE SCALE GENOMIC DNA]</scope>
    <source>
        <strain evidence="2 3">DSM 43868</strain>
    </source>
</reference>
<proteinExistence type="predicted"/>
<dbReference type="EMBL" id="VLKE01000001">
    <property type="protein sequence ID" value="TWH65404.1"/>
    <property type="molecule type" value="Genomic_DNA"/>
</dbReference>
<sequence>MPPAFARRESLLQHPPRGDRVAGLPVQPGQQVRAAQHLRVVLAVACPEWAERIGQEAARAGEVAGGSDGECLMLEGGQGRGL</sequence>
<dbReference type="Proteomes" id="UP000319825">
    <property type="component" value="Unassembled WGS sequence"/>
</dbReference>
<name>A0A562I3X0_MICOL</name>
<evidence type="ECO:0000313" key="3">
    <source>
        <dbReference type="Proteomes" id="UP000319825"/>
    </source>
</evidence>
<evidence type="ECO:0000313" key="2">
    <source>
        <dbReference type="EMBL" id="TWH65404.1"/>
    </source>
</evidence>
<feature type="region of interest" description="Disordered" evidence="1">
    <location>
        <begin position="1"/>
        <end position="24"/>
    </location>
</feature>
<accession>A0A562I3X0</accession>
<organism evidence="2 3">
    <name type="scientific">Micromonospora olivasterospora</name>
    <dbReference type="NCBI Taxonomy" id="1880"/>
    <lineage>
        <taxon>Bacteria</taxon>
        <taxon>Bacillati</taxon>
        <taxon>Actinomycetota</taxon>
        <taxon>Actinomycetes</taxon>
        <taxon>Micromonosporales</taxon>
        <taxon>Micromonosporaceae</taxon>
        <taxon>Micromonospora</taxon>
    </lineage>
</organism>
<evidence type="ECO:0000256" key="1">
    <source>
        <dbReference type="SAM" id="MobiDB-lite"/>
    </source>
</evidence>
<feature type="compositionally biased region" description="Basic and acidic residues" evidence="1">
    <location>
        <begin position="1"/>
        <end position="20"/>
    </location>
</feature>
<comment type="caution">
    <text evidence="2">The sequence shown here is derived from an EMBL/GenBank/DDBJ whole genome shotgun (WGS) entry which is preliminary data.</text>
</comment>
<protein>
    <submittedName>
        <fullName evidence="2">Uncharacterized protein</fullName>
    </submittedName>
</protein>
<gene>
    <name evidence="2" type="ORF">JD77_00341</name>
</gene>